<evidence type="ECO:0000256" key="1">
    <source>
        <dbReference type="ARBA" id="ARBA00006759"/>
    </source>
</evidence>
<dbReference type="CDD" id="cd07722">
    <property type="entry name" value="LACTB2-like_MBL-fold"/>
    <property type="match status" value="1"/>
</dbReference>
<reference evidence="6 7" key="1">
    <citation type="submission" date="2016-10" db="EMBL/GenBank/DDBJ databases">
        <title>Genome sequence of the basidiomycete white-rot fungus Trametes pubescens.</title>
        <authorList>
            <person name="Makela M.R."/>
            <person name="Granchi Z."/>
            <person name="Peng M."/>
            <person name="De Vries R.P."/>
            <person name="Grigoriev I."/>
            <person name="Riley R."/>
            <person name="Hilden K."/>
        </authorList>
    </citation>
    <scope>NUCLEOTIDE SEQUENCE [LARGE SCALE GENOMIC DNA]</scope>
    <source>
        <strain evidence="6 7">FBCC735</strain>
    </source>
</reference>
<dbReference type="InterPro" id="IPR036388">
    <property type="entry name" value="WH-like_DNA-bd_sf"/>
</dbReference>
<dbReference type="EMBL" id="MNAD01000409">
    <property type="protein sequence ID" value="OJT13435.1"/>
    <property type="molecule type" value="Genomic_DNA"/>
</dbReference>
<keyword evidence="4" id="KW-0862">Zinc</keyword>
<evidence type="ECO:0000259" key="5">
    <source>
        <dbReference type="SMART" id="SM00849"/>
    </source>
</evidence>
<evidence type="ECO:0000256" key="2">
    <source>
        <dbReference type="ARBA" id="ARBA00022723"/>
    </source>
</evidence>
<organism evidence="6 7">
    <name type="scientific">Trametes pubescens</name>
    <name type="common">White-rot fungus</name>
    <dbReference type="NCBI Taxonomy" id="154538"/>
    <lineage>
        <taxon>Eukaryota</taxon>
        <taxon>Fungi</taxon>
        <taxon>Dikarya</taxon>
        <taxon>Basidiomycota</taxon>
        <taxon>Agaricomycotina</taxon>
        <taxon>Agaricomycetes</taxon>
        <taxon>Polyporales</taxon>
        <taxon>Polyporaceae</taxon>
        <taxon>Trametes</taxon>
    </lineage>
</organism>
<dbReference type="Pfam" id="PF00753">
    <property type="entry name" value="Lactamase_B"/>
    <property type="match status" value="1"/>
</dbReference>
<dbReference type="Gene3D" id="1.10.10.10">
    <property type="entry name" value="Winged helix-like DNA-binding domain superfamily/Winged helix DNA-binding domain"/>
    <property type="match status" value="1"/>
</dbReference>
<dbReference type="Pfam" id="PF17778">
    <property type="entry name" value="WHD_BLACT"/>
    <property type="match status" value="1"/>
</dbReference>
<dbReference type="OrthoDB" id="17458at2759"/>
<dbReference type="SUPFAM" id="SSF56281">
    <property type="entry name" value="Metallo-hydrolase/oxidoreductase"/>
    <property type="match status" value="1"/>
</dbReference>
<dbReference type="GO" id="GO:0016787">
    <property type="term" value="F:hydrolase activity"/>
    <property type="evidence" value="ECO:0007669"/>
    <property type="project" value="UniProtKB-KW"/>
</dbReference>
<evidence type="ECO:0000256" key="4">
    <source>
        <dbReference type="ARBA" id="ARBA00022833"/>
    </source>
</evidence>
<protein>
    <submittedName>
        <fullName evidence="6">Beta-lactamase-like protein 2</fullName>
    </submittedName>
</protein>
<dbReference type="Gene3D" id="3.60.15.10">
    <property type="entry name" value="Ribonuclease Z/Hydroxyacylglutathione hydrolase-like"/>
    <property type="match status" value="1"/>
</dbReference>
<keyword evidence="2" id="KW-0479">Metal-binding</keyword>
<accession>A0A1M2W0P7</accession>
<dbReference type="InterPro" id="IPR047921">
    <property type="entry name" value="LACTB2-like_MBL-fold"/>
</dbReference>
<gene>
    <name evidence="6" type="ORF">TRAPUB_10033</name>
</gene>
<comment type="caution">
    <text evidence="6">The sequence shown here is derived from an EMBL/GenBank/DDBJ whole genome shotgun (WGS) entry which is preliminary data.</text>
</comment>
<dbReference type="PANTHER" id="PTHR23131:SF0">
    <property type="entry name" value="ENDORIBONUCLEASE LACTB2"/>
    <property type="match status" value="1"/>
</dbReference>
<dbReference type="InterPro" id="IPR041516">
    <property type="entry name" value="LACTB2_WH"/>
</dbReference>
<keyword evidence="7" id="KW-1185">Reference proteome</keyword>
<dbReference type="InterPro" id="IPR001279">
    <property type="entry name" value="Metallo-B-lactamas"/>
</dbReference>
<dbReference type="Proteomes" id="UP000184267">
    <property type="component" value="Unassembled WGS sequence"/>
</dbReference>
<dbReference type="GO" id="GO:0044550">
    <property type="term" value="P:secondary metabolite biosynthetic process"/>
    <property type="evidence" value="ECO:0007669"/>
    <property type="project" value="TreeGrafter"/>
</dbReference>
<dbReference type="GO" id="GO:0046872">
    <property type="term" value="F:metal ion binding"/>
    <property type="evidence" value="ECO:0007669"/>
    <property type="project" value="UniProtKB-KW"/>
</dbReference>
<dbReference type="PANTHER" id="PTHR23131">
    <property type="entry name" value="ENDORIBONUCLEASE LACTB2"/>
    <property type="match status" value="1"/>
</dbReference>
<dbReference type="InterPro" id="IPR050662">
    <property type="entry name" value="Sec-metab_biosynth-thioest"/>
</dbReference>
<dbReference type="AlphaFoldDB" id="A0A1M2W0P7"/>
<dbReference type="InterPro" id="IPR036866">
    <property type="entry name" value="RibonucZ/Hydroxyglut_hydro"/>
</dbReference>
<dbReference type="OMA" id="GDHVMAW"/>
<evidence type="ECO:0000313" key="7">
    <source>
        <dbReference type="Proteomes" id="UP000184267"/>
    </source>
</evidence>
<dbReference type="STRING" id="154538.A0A1M2W0P7"/>
<feature type="domain" description="Metallo-beta-lactamase" evidence="5">
    <location>
        <begin position="32"/>
        <end position="244"/>
    </location>
</feature>
<comment type="similarity">
    <text evidence="1">Belongs to the metallo-beta-lactamase superfamily. Glyoxalase II family.</text>
</comment>
<proteinExistence type="inferred from homology"/>
<keyword evidence="3" id="KW-0378">Hydrolase</keyword>
<evidence type="ECO:0000256" key="3">
    <source>
        <dbReference type="ARBA" id="ARBA00022801"/>
    </source>
</evidence>
<dbReference type="SMART" id="SM00849">
    <property type="entry name" value="Lactamase_B"/>
    <property type="match status" value="1"/>
</dbReference>
<sequence length="334" mass="36608">MEALEVIPAISRISKTVTRILGQNPGKFTLQGTNTYLVGERNPYVLLDTGEGREEYIPYLKQALLESPNHDPQQPYVSDIILTHRHHDHIGGLHGVLELLRKLWDDGGNSSAPYRAPRIHKVPLPGQDARLQSVLDTLEPGTFIPASSTTVLHSLADTDVLPITAGPDGQTSPLQVLHTPGHTPDSLCLYYPADRALFTADTVLGHGTAVFEDLGPYMASLRKMIAFAQGADGTQTYNTVYPGHGPVAAEGLAKIKTYLHHREEREGQIVKVLQLARAESEGEWTTEAIVANIYAKYPRELWAPAAHSVELHLKKLEGDGRVEKVDGAWVLLGH</sequence>
<name>A0A1M2W0P7_TRAPU</name>
<evidence type="ECO:0000313" key="6">
    <source>
        <dbReference type="EMBL" id="OJT13435.1"/>
    </source>
</evidence>